<protein>
    <submittedName>
        <fullName evidence="5">Chorismate pyruvate-lyase</fullName>
    </submittedName>
</protein>
<gene>
    <name evidence="5" type="primary">ubiC</name>
    <name evidence="5" type="ORF">GCM10007875_12090</name>
</gene>
<dbReference type="Pfam" id="PF04345">
    <property type="entry name" value="Chor_lyase"/>
    <property type="match status" value="1"/>
</dbReference>
<name>A0ABQ5YRQ0_9BURK</name>
<reference evidence="6" key="1">
    <citation type="journal article" date="2019" name="Int. J. Syst. Evol. Microbiol.">
        <title>The Global Catalogue of Microorganisms (GCM) 10K type strain sequencing project: providing services to taxonomists for standard genome sequencing and annotation.</title>
        <authorList>
            <consortium name="The Broad Institute Genomics Platform"/>
            <consortium name="The Broad Institute Genome Sequencing Center for Infectious Disease"/>
            <person name="Wu L."/>
            <person name="Ma J."/>
        </authorList>
    </citation>
    <scope>NUCLEOTIDE SEQUENCE [LARGE SCALE GENOMIC DNA]</scope>
    <source>
        <strain evidence="6">NBRC 105857</strain>
    </source>
</reference>
<dbReference type="SUPFAM" id="SSF64288">
    <property type="entry name" value="Chorismate lyase-like"/>
    <property type="match status" value="1"/>
</dbReference>
<dbReference type="Gene3D" id="3.40.1410.10">
    <property type="entry name" value="Chorismate lyase-like"/>
    <property type="match status" value="1"/>
</dbReference>
<dbReference type="InterPro" id="IPR028978">
    <property type="entry name" value="Chorismate_lyase_/UTRA_dom_sf"/>
</dbReference>
<dbReference type="PANTHER" id="PTHR38683:SF1">
    <property type="entry name" value="CHORISMATE PYRUVATE-LYASE"/>
    <property type="match status" value="1"/>
</dbReference>
<dbReference type="RefSeq" id="WP_284280600.1">
    <property type="nucleotide sequence ID" value="NZ_BSOJ01000012.1"/>
</dbReference>
<dbReference type="InterPro" id="IPR007440">
    <property type="entry name" value="Chorismate--pyruvate_lyase"/>
</dbReference>
<keyword evidence="1" id="KW-0963">Cytoplasm</keyword>
<proteinExistence type="predicted"/>
<evidence type="ECO:0000256" key="3">
    <source>
        <dbReference type="ARBA" id="ARBA00023239"/>
    </source>
</evidence>
<accession>A0ABQ5YRQ0</accession>
<comment type="caution">
    <text evidence="5">The sequence shown here is derived from an EMBL/GenBank/DDBJ whole genome shotgun (WGS) entry which is preliminary data.</text>
</comment>
<keyword evidence="3" id="KW-0456">Lyase</keyword>
<evidence type="ECO:0000313" key="5">
    <source>
        <dbReference type="EMBL" id="GLR26121.1"/>
    </source>
</evidence>
<dbReference type="Proteomes" id="UP001156664">
    <property type="component" value="Unassembled WGS sequence"/>
</dbReference>
<evidence type="ECO:0000256" key="4">
    <source>
        <dbReference type="ARBA" id="ARBA00023317"/>
    </source>
</evidence>
<keyword evidence="4 5" id="KW-0670">Pyruvate</keyword>
<dbReference type="PANTHER" id="PTHR38683">
    <property type="entry name" value="CHORISMATE PYRUVATE-LYASE"/>
    <property type="match status" value="1"/>
</dbReference>
<sequence>MNRAGPWRQHCPASWPGWAKKWAKTRGSLTRKLVSTGGRFEVEPVRQGLQALTGRDAWHLDLAGRPKVQARLVRLRLNGVPVVLAKTVVQVKGVRNDWPFWRGLGRRSLGTALFSDPMVQRGPLYFARLPARQAWIKALALPDVCPVSGWYVRCARYLRKPGATPMWVFEVFVPALNEVNQEK</sequence>
<keyword evidence="2" id="KW-0831">Ubiquinone biosynthesis</keyword>
<organism evidence="5 6">
    <name type="scientific">Limnobacter litoralis</name>
    <dbReference type="NCBI Taxonomy" id="481366"/>
    <lineage>
        <taxon>Bacteria</taxon>
        <taxon>Pseudomonadati</taxon>
        <taxon>Pseudomonadota</taxon>
        <taxon>Betaproteobacteria</taxon>
        <taxon>Burkholderiales</taxon>
        <taxon>Burkholderiaceae</taxon>
        <taxon>Limnobacter</taxon>
    </lineage>
</organism>
<evidence type="ECO:0000256" key="2">
    <source>
        <dbReference type="ARBA" id="ARBA00022688"/>
    </source>
</evidence>
<evidence type="ECO:0000313" key="6">
    <source>
        <dbReference type="Proteomes" id="UP001156664"/>
    </source>
</evidence>
<evidence type="ECO:0000256" key="1">
    <source>
        <dbReference type="ARBA" id="ARBA00022490"/>
    </source>
</evidence>
<keyword evidence="6" id="KW-1185">Reference proteome</keyword>
<dbReference type="EMBL" id="BSOJ01000012">
    <property type="protein sequence ID" value="GLR26121.1"/>
    <property type="molecule type" value="Genomic_DNA"/>
</dbReference>